<sequence length="89" mass="9341">MPQLTLSRRTVVAPTPGLTGTADKSRKAVFGLPGDSLKVKAPTLNNGVRWYKATLLRAGRRVGSGYVIEAALMGQPGVEKVLAGATRHG</sequence>
<dbReference type="RefSeq" id="WP_167112646.1">
    <property type="nucleotide sequence ID" value="NZ_JAAQTO010000017.1"/>
</dbReference>
<proteinExistence type="predicted"/>
<keyword evidence="2" id="KW-1185">Reference proteome</keyword>
<gene>
    <name evidence="1" type="ORF">HBJ55_07515</name>
</gene>
<evidence type="ECO:0000313" key="2">
    <source>
        <dbReference type="Proteomes" id="UP001318321"/>
    </source>
</evidence>
<dbReference type="EMBL" id="JAAQTO010000017">
    <property type="protein sequence ID" value="NIC05269.1"/>
    <property type="molecule type" value="Genomic_DNA"/>
</dbReference>
<organism evidence="1 2">
    <name type="scientific">Billgrantia bachuensis</name>
    <dbReference type="NCBI Taxonomy" id="2717286"/>
    <lineage>
        <taxon>Bacteria</taxon>
        <taxon>Pseudomonadati</taxon>
        <taxon>Pseudomonadota</taxon>
        <taxon>Gammaproteobacteria</taxon>
        <taxon>Oceanospirillales</taxon>
        <taxon>Halomonadaceae</taxon>
        <taxon>Billgrantia</taxon>
    </lineage>
</organism>
<dbReference type="Proteomes" id="UP001318321">
    <property type="component" value="Unassembled WGS sequence"/>
</dbReference>
<comment type="caution">
    <text evidence="1">The sequence shown here is derived from an EMBL/GenBank/DDBJ whole genome shotgun (WGS) entry which is preliminary data.</text>
</comment>
<name>A0ABX0PPN5_9GAMM</name>
<evidence type="ECO:0000313" key="1">
    <source>
        <dbReference type="EMBL" id="NIC05269.1"/>
    </source>
</evidence>
<reference evidence="1 2" key="1">
    <citation type="submission" date="2020-03" db="EMBL/GenBank/DDBJ databases">
        <title>Identification of Halomonas strains.</title>
        <authorList>
            <person name="Xiao Z."/>
            <person name="Dong F."/>
            <person name="Wang Z."/>
            <person name="Zhao J.-Y."/>
        </authorList>
    </citation>
    <scope>NUCLEOTIDE SEQUENCE [LARGE SCALE GENOMIC DNA]</scope>
    <source>
        <strain evidence="1 2">DX6</strain>
    </source>
</reference>
<protein>
    <submittedName>
        <fullName evidence="1">Uncharacterized protein</fullName>
    </submittedName>
</protein>
<accession>A0ABX0PPN5</accession>